<feature type="coiled-coil region" evidence="1">
    <location>
        <begin position="95"/>
        <end position="122"/>
    </location>
</feature>
<dbReference type="Gene3D" id="1.10.10.10">
    <property type="entry name" value="Winged helix-like DNA-binding domain superfamily/Winged helix DNA-binding domain"/>
    <property type="match status" value="1"/>
</dbReference>
<dbReference type="Proteomes" id="UP000016568">
    <property type="component" value="Unassembled WGS sequence"/>
</dbReference>
<comment type="caution">
    <text evidence="2">The sequence shown here is derived from an EMBL/GenBank/DDBJ whole genome shotgun (WGS) entry which is preliminary data.</text>
</comment>
<evidence type="ECO:0000313" key="2">
    <source>
        <dbReference type="EMBL" id="GAD50852.1"/>
    </source>
</evidence>
<dbReference type="SUPFAM" id="SSF46785">
    <property type="entry name" value="Winged helix' DNA-binding domain"/>
    <property type="match status" value="1"/>
</dbReference>
<evidence type="ECO:0000313" key="3">
    <source>
        <dbReference type="Proteomes" id="UP000016568"/>
    </source>
</evidence>
<dbReference type="OrthoDB" id="8537236at2"/>
<name>U2YQC6_9SPHN</name>
<reference evidence="2 3" key="1">
    <citation type="submission" date="2013-09" db="EMBL/GenBank/DDBJ databases">
        <title>Whole genome shotgun sequence of Novosphingobium tardaugens NBRC 16725.</title>
        <authorList>
            <person name="Isaki S."/>
            <person name="Hosoyama A."/>
            <person name="Tsuchikane K."/>
            <person name="Katsumata H."/>
            <person name="Ando Y."/>
            <person name="Yamazaki S."/>
            <person name="Fujita N."/>
        </authorList>
    </citation>
    <scope>NUCLEOTIDE SEQUENCE [LARGE SCALE GENOMIC DNA]</scope>
    <source>
        <strain evidence="2 3">NBRC 16725</strain>
    </source>
</reference>
<dbReference type="InterPro" id="IPR036390">
    <property type="entry name" value="WH_DNA-bd_sf"/>
</dbReference>
<dbReference type="NCBIfam" id="TIGR04176">
    <property type="entry name" value="MarR_EPS"/>
    <property type="match status" value="1"/>
</dbReference>
<gene>
    <name evidence="2" type="ORF">NT2_12_01120</name>
</gene>
<protein>
    <submittedName>
        <fullName evidence="2">Putative MarR family transcriptional regulator</fullName>
    </submittedName>
</protein>
<dbReference type="Pfam" id="PF13412">
    <property type="entry name" value="HTH_24"/>
    <property type="match status" value="1"/>
</dbReference>
<keyword evidence="3" id="KW-1185">Reference proteome</keyword>
<keyword evidence="1" id="KW-0175">Coiled coil</keyword>
<dbReference type="EMBL" id="BASZ01000012">
    <property type="protein sequence ID" value="GAD50852.1"/>
    <property type="molecule type" value="Genomic_DNA"/>
</dbReference>
<accession>U2YQC6</accession>
<proteinExistence type="predicted"/>
<organism evidence="2 3">
    <name type="scientific">Caenibius tardaugens NBRC 16725</name>
    <dbReference type="NCBI Taxonomy" id="1219035"/>
    <lineage>
        <taxon>Bacteria</taxon>
        <taxon>Pseudomonadati</taxon>
        <taxon>Pseudomonadota</taxon>
        <taxon>Alphaproteobacteria</taxon>
        <taxon>Sphingomonadales</taxon>
        <taxon>Erythrobacteraceae</taxon>
        <taxon>Caenibius</taxon>
    </lineage>
</organism>
<dbReference type="AlphaFoldDB" id="U2YQC6"/>
<sequence length="127" mass="14133">MAQSCNLPISKSDRRDSLDLDLLYLLEKEPGLSQRELADRLGISLGKVNYCLKSLLALGAIKFGNFRASSHKMRYAYMLTPAGLSRKANLTRAFLRHKMEEYERLKAQIAALEDDLAKSDAGGQASL</sequence>
<dbReference type="InterPro" id="IPR026433">
    <property type="entry name" value="MarR_EPS"/>
</dbReference>
<dbReference type="InterPro" id="IPR036388">
    <property type="entry name" value="WH-like_DNA-bd_sf"/>
</dbReference>
<evidence type="ECO:0000256" key="1">
    <source>
        <dbReference type="SAM" id="Coils"/>
    </source>
</evidence>
<dbReference type="eggNOG" id="COG1846">
    <property type="taxonomic scope" value="Bacteria"/>
</dbReference>